<evidence type="ECO:0000256" key="4">
    <source>
        <dbReference type="ARBA" id="ARBA00022737"/>
    </source>
</evidence>
<accession>A0A7R9BGV2</accession>
<keyword evidence="3" id="KW-0479">Metal-binding</keyword>
<dbReference type="Gene3D" id="2.130.10.10">
    <property type="entry name" value="YVTN repeat-like/Quinoprotein amine dehydrogenase"/>
    <property type="match status" value="3"/>
</dbReference>
<evidence type="ECO:0000259" key="10">
    <source>
        <dbReference type="PROSITE" id="PS50178"/>
    </source>
</evidence>
<dbReference type="SMART" id="SM00320">
    <property type="entry name" value="WD40"/>
    <property type="match status" value="6"/>
</dbReference>
<dbReference type="EMBL" id="CAJPEX010000135">
    <property type="protein sequence ID" value="CAG0913630.1"/>
    <property type="molecule type" value="Genomic_DNA"/>
</dbReference>
<evidence type="ECO:0000256" key="2">
    <source>
        <dbReference type="ARBA" id="ARBA00022574"/>
    </source>
</evidence>
<dbReference type="PANTHER" id="PTHR46189:SF1">
    <property type="entry name" value="LD41958P"/>
    <property type="match status" value="1"/>
</dbReference>
<protein>
    <recommendedName>
        <fullName evidence="10">FYVE-type domain-containing protein</fullName>
    </recommendedName>
</protein>
<keyword evidence="2 9" id="KW-0853">WD repeat</keyword>
<evidence type="ECO:0000256" key="9">
    <source>
        <dbReference type="PROSITE-ProRule" id="PRU00221"/>
    </source>
</evidence>
<dbReference type="FunFam" id="3.30.40.10:FF:000105">
    <property type="entry name" value="WD repeat and FYVE domain-containing protein 2"/>
    <property type="match status" value="1"/>
</dbReference>
<evidence type="ECO:0000256" key="3">
    <source>
        <dbReference type="ARBA" id="ARBA00022723"/>
    </source>
</evidence>
<dbReference type="SMART" id="SM00064">
    <property type="entry name" value="FYVE"/>
    <property type="match status" value="1"/>
</dbReference>
<sequence length="466" mass="52117">MAAEISPTAFVEKVSDPRFEKKPALLSKIEASGQEVNCARFLPTDDGVITVGDDKFVKIWVKKENGQYWPALSHPMPEIPTCVLMNGETKRLLVGQSNGTIAEFRVKSDYRSLKLMRTYLAHQASVTNVMLCLDREWVFSTSRDKYFQVHCSETGRRLGGYQCNGTCTSLAYDDRSCYAFVGDFSGAIHVVKCDLDSSGNSAKGVILVTIIRGHTGCVQSLAWDPEKKYLYSGSADQSVIIWDIGGQKGTAFELHGHSLFLRDCCVLFFNHSSCSIFTCDQKLRISLWRNCRQRVMSVYFVPTTPALLLSSGDDAMVAVWDADTKRSETPEWRESNNCELCGKAFFWNVTALVSGGDLALRRQHHCRACGRAICSECSPNLAPRPKLGFEFPVRVCSACWESDPPESTRSGPMTRFFDSKQHVLAIDVDLARRRILTLGQDRIVKLWDLSVFLDGHRGAQQQALSR</sequence>
<dbReference type="InterPro" id="IPR020472">
    <property type="entry name" value="WD40_PAC1"/>
</dbReference>
<evidence type="ECO:0000256" key="8">
    <source>
        <dbReference type="PROSITE-ProRule" id="PRU00091"/>
    </source>
</evidence>
<keyword evidence="4" id="KW-0677">Repeat</keyword>
<evidence type="ECO:0000256" key="1">
    <source>
        <dbReference type="ARBA" id="ARBA00004412"/>
    </source>
</evidence>
<dbReference type="InterPro" id="IPR017455">
    <property type="entry name" value="Znf_FYVE-rel"/>
</dbReference>
<dbReference type="SUPFAM" id="SSF50978">
    <property type="entry name" value="WD40 repeat-like"/>
    <property type="match status" value="1"/>
</dbReference>
<gene>
    <name evidence="11" type="ORF">NMOB1V02_LOCUS1362</name>
</gene>
<name>A0A7R9BGV2_9CRUS</name>
<dbReference type="PROSITE" id="PS50294">
    <property type="entry name" value="WD_REPEATS_REGION"/>
    <property type="match status" value="1"/>
</dbReference>
<dbReference type="OrthoDB" id="63070at2759"/>
<dbReference type="InterPro" id="IPR042234">
    <property type="entry name" value="WDFY1/WDFY2"/>
</dbReference>
<comment type="subcellular location">
    <subcellularLocation>
        <location evidence="1">Early endosome</location>
    </subcellularLocation>
</comment>
<dbReference type="GO" id="GO:0005769">
    <property type="term" value="C:early endosome"/>
    <property type="evidence" value="ECO:0007669"/>
    <property type="project" value="UniProtKB-SubCell"/>
</dbReference>
<keyword evidence="7" id="KW-0862">Zinc</keyword>
<dbReference type="InterPro" id="IPR011011">
    <property type="entry name" value="Znf_FYVE_PHD"/>
</dbReference>
<dbReference type="EMBL" id="OA882172">
    <property type="protein sequence ID" value="CAD7273478.1"/>
    <property type="molecule type" value="Genomic_DNA"/>
</dbReference>
<feature type="repeat" description="WD" evidence="9">
    <location>
        <begin position="211"/>
        <end position="244"/>
    </location>
</feature>
<feature type="domain" description="FYVE-type" evidence="10">
    <location>
        <begin position="332"/>
        <end position="404"/>
    </location>
</feature>
<organism evidence="11">
    <name type="scientific">Notodromas monacha</name>
    <dbReference type="NCBI Taxonomy" id="399045"/>
    <lineage>
        <taxon>Eukaryota</taxon>
        <taxon>Metazoa</taxon>
        <taxon>Ecdysozoa</taxon>
        <taxon>Arthropoda</taxon>
        <taxon>Crustacea</taxon>
        <taxon>Oligostraca</taxon>
        <taxon>Ostracoda</taxon>
        <taxon>Podocopa</taxon>
        <taxon>Podocopida</taxon>
        <taxon>Cypridocopina</taxon>
        <taxon>Cypridoidea</taxon>
        <taxon>Cyprididae</taxon>
        <taxon>Notodromas</taxon>
    </lineage>
</organism>
<evidence type="ECO:0000256" key="7">
    <source>
        <dbReference type="ARBA" id="ARBA00022833"/>
    </source>
</evidence>
<dbReference type="PROSITE" id="PS50178">
    <property type="entry name" value="ZF_FYVE"/>
    <property type="match status" value="1"/>
</dbReference>
<dbReference type="InterPro" id="IPR001680">
    <property type="entry name" value="WD40_rpt"/>
</dbReference>
<dbReference type="InterPro" id="IPR013083">
    <property type="entry name" value="Znf_RING/FYVE/PHD"/>
</dbReference>
<dbReference type="AlphaFoldDB" id="A0A7R9BGV2"/>
<dbReference type="InterPro" id="IPR036322">
    <property type="entry name" value="WD40_repeat_dom_sf"/>
</dbReference>
<dbReference type="Pfam" id="PF01363">
    <property type="entry name" value="FYVE"/>
    <property type="match status" value="1"/>
</dbReference>
<reference evidence="11" key="1">
    <citation type="submission" date="2020-11" db="EMBL/GenBank/DDBJ databases">
        <authorList>
            <person name="Tran Van P."/>
        </authorList>
    </citation>
    <scope>NUCLEOTIDE SEQUENCE</scope>
</reference>
<dbReference type="InterPro" id="IPR000306">
    <property type="entry name" value="Znf_FYVE"/>
</dbReference>
<proteinExistence type="predicted"/>
<dbReference type="PRINTS" id="PR00320">
    <property type="entry name" value="GPROTEINBRPT"/>
</dbReference>
<keyword evidence="5" id="KW-0967">Endosome</keyword>
<dbReference type="PROSITE" id="PS50082">
    <property type="entry name" value="WD_REPEATS_2"/>
    <property type="match status" value="1"/>
</dbReference>
<evidence type="ECO:0000313" key="11">
    <source>
        <dbReference type="EMBL" id="CAD7273478.1"/>
    </source>
</evidence>
<evidence type="ECO:0000313" key="12">
    <source>
        <dbReference type="Proteomes" id="UP000678499"/>
    </source>
</evidence>
<dbReference type="Proteomes" id="UP000678499">
    <property type="component" value="Unassembled WGS sequence"/>
</dbReference>
<evidence type="ECO:0000256" key="5">
    <source>
        <dbReference type="ARBA" id="ARBA00022753"/>
    </source>
</evidence>
<keyword evidence="12" id="KW-1185">Reference proteome</keyword>
<dbReference type="PROSITE" id="PS00678">
    <property type="entry name" value="WD_REPEATS_1"/>
    <property type="match status" value="3"/>
</dbReference>
<dbReference type="Gene3D" id="3.30.40.10">
    <property type="entry name" value="Zinc/RING finger domain, C3HC4 (zinc finger)"/>
    <property type="match status" value="1"/>
</dbReference>
<dbReference type="InterPro" id="IPR019775">
    <property type="entry name" value="WD40_repeat_CS"/>
</dbReference>
<evidence type="ECO:0000256" key="6">
    <source>
        <dbReference type="ARBA" id="ARBA00022771"/>
    </source>
</evidence>
<dbReference type="PANTHER" id="PTHR46189">
    <property type="entry name" value="LD41958P"/>
    <property type="match status" value="1"/>
</dbReference>
<dbReference type="Pfam" id="PF00400">
    <property type="entry name" value="WD40"/>
    <property type="match status" value="2"/>
</dbReference>
<dbReference type="InterPro" id="IPR015943">
    <property type="entry name" value="WD40/YVTN_repeat-like_dom_sf"/>
</dbReference>
<dbReference type="GO" id="GO:0008270">
    <property type="term" value="F:zinc ion binding"/>
    <property type="evidence" value="ECO:0007669"/>
    <property type="project" value="UniProtKB-KW"/>
</dbReference>
<dbReference type="SUPFAM" id="SSF57903">
    <property type="entry name" value="FYVE/PHD zinc finger"/>
    <property type="match status" value="1"/>
</dbReference>
<keyword evidence="6 8" id="KW-0863">Zinc-finger</keyword>